<reference evidence="1" key="1">
    <citation type="journal article" date="2021" name="Genome Biol. Evol.">
        <title>The assembled and annotated genome of the fairy-ring fungus Marasmius oreades.</title>
        <authorList>
            <person name="Hiltunen M."/>
            <person name="Ament-Velasquez S.L."/>
            <person name="Johannesson H."/>
        </authorList>
    </citation>
    <scope>NUCLEOTIDE SEQUENCE</scope>
    <source>
        <strain evidence="1">03SP1</strain>
    </source>
</reference>
<comment type="caution">
    <text evidence="1">The sequence shown here is derived from an EMBL/GenBank/DDBJ whole genome shotgun (WGS) entry which is preliminary data.</text>
</comment>
<sequence>MSLLMGKPVIYLFSPLEREVRVRLGLAPQWSISALYPVVPINQTPGGKVHQTVEWIARTQQDGTLTETSTGTEVAYLFWEAHTVPDAPRSPPPSPRVEEKPRHSERFIPNDTHITPQNSVLLSIEALPIYLDKTLKMLVLHTEARTSFITYWLPSFLKHKHIALRFLPQSSYEEAAPLDITPTPDVVTRIFMLFHGVSEDELKNAGNGWTEAVDRSSEGVVFWQTVVGVDIGKAADENLFRVLEWGGMEVSC</sequence>
<name>A0A9P7UN59_9AGAR</name>
<accession>A0A9P7UN59</accession>
<organism evidence="1 2">
    <name type="scientific">Marasmius oreades</name>
    <name type="common">fairy-ring Marasmius</name>
    <dbReference type="NCBI Taxonomy" id="181124"/>
    <lineage>
        <taxon>Eukaryota</taxon>
        <taxon>Fungi</taxon>
        <taxon>Dikarya</taxon>
        <taxon>Basidiomycota</taxon>
        <taxon>Agaricomycotina</taxon>
        <taxon>Agaricomycetes</taxon>
        <taxon>Agaricomycetidae</taxon>
        <taxon>Agaricales</taxon>
        <taxon>Marasmiineae</taxon>
        <taxon>Marasmiaceae</taxon>
        <taxon>Marasmius</taxon>
    </lineage>
</organism>
<dbReference type="OrthoDB" id="428577at2759"/>
<keyword evidence="2" id="KW-1185">Reference proteome</keyword>
<dbReference type="Proteomes" id="UP001049176">
    <property type="component" value="Chromosome 9"/>
</dbReference>
<dbReference type="AlphaFoldDB" id="A0A9P7UN59"/>
<proteinExistence type="predicted"/>
<evidence type="ECO:0000313" key="2">
    <source>
        <dbReference type="Proteomes" id="UP001049176"/>
    </source>
</evidence>
<evidence type="ECO:0000313" key="1">
    <source>
        <dbReference type="EMBL" id="KAG7087635.1"/>
    </source>
</evidence>
<protein>
    <submittedName>
        <fullName evidence="1">Uncharacterized protein</fullName>
    </submittedName>
</protein>
<dbReference type="GeneID" id="66082658"/>
<dbReference type="EMBL" id="CM032189">
    <property type="protein sequence ID" value="KAG7087635.1"/>
    <property type="molecule type" value="Genomic_DNA"/>
</dbReference>
<gene>
    <name evidence="1" type="ORF">E1B28_013583</name>
</gene>
<dbReference type="RefSeq" id="XP_043004106.1">
    <property type="nucleotide sequence ID" value="XM_043158751.1"/>
</dbReference>
<dbReference type="KEGG" id="more:E1B28_013583"/>